<dbReference type="EMBL" id="CP132302">
    <property type="protein sequence ID" value="WLR98077.1"/>
    <property type="molecule type" value="Genomic_DNA"/>
</dbReference>
<feature type="region of interest" description="Disordered" evidence="1">
    <location>
        <begin position="53"/>
        <end position="87"/>
    </location>
</feature>
<evidence type="ECO:0000313" key="3">
    <source>
        <dbReference type="EMBL" id="WLR98077.1"/>
    </source>
</evidence>
<proteinExistence type="predicted"/>
<evidence type="ECO:0000313" key="4">
    <source>
        <dbReference type="Proteomes" id="UP001234585"/>
    </source>
</evidence>
<feature type="chain" id="PRO_5041343416" description="YpeB-like protein with protease inhibitory function" evidence="2">
    <location>
        <begin position="29"/>
        <end position="142"/>
    </location>
</feature>
<evidence type="ECO:0000256" key="1">
    <source>
        <dbReference type="SAM" id="MobiDB-lite"/>
    </source>
</evidence>
<dbReference type="RefSeq" id="WP_306037915.1">
    <property type="nucleotide sequence ID" value="NZ_CP132302.1"/>
</dbReference>
<accession>A0AA50CL98</accession>
<evidence type="ECO:0000256" key="2">
    <source>
        <dbReference type="SAM" id="SignalP"/>
    </source>
</evidence>
<protein>
    <recommendedName>
        <fullName evidence="5">YpeB-like protein with protease inhibitory function</fullName>
    </recommendedName>
</protein>
<organism evidence="3 4">
    <name type="scientific">Shinella sumterensis</name>
    <dbReference type="NCBI Taxonomy" id="1967501"/>
    <lineage>
        <taxon>Bacteria</taxon>
        <taxon>Pseudomonadati</taxon>
        <taxon>Pseudomonadota</taxon>
        <taxon>Alphaproteobacteria</taxon>
        <taxon>Hyphomicrobiales</taxon>
        <taxon>Rhizobiaceae</taxon>
        <taxon>Shinella</taxon>
    </lineage>
</organism>
<dbReference type="AlphaFoldDB" id="A0AA50CL98"/>
<reference evidence="3 4" key="1">
    <citation type="submission" date="2023-08" db="EMBL/GenBank/DDBJ databases">
        <title>Pathogen: clinical or host-associated sample.</title>
        <authorList>
            <person name="Hergert J."/>
            <person name="Casey R."/>
            <person name="Wagner J."/>
            <person name="Young E.L."/>
            <person name="Oakeson K.F."/>
        </authorList>
    </citation>
    <scope>NUCLEOTIDE SEQUENCE [LARGE SCALE GENOMIC DNA]</scope>
    <source>
        <strain evidence="3 4">1760953</strain>
    </source>
</reference>
<feature type="signal peptide" evidence="2">
    <location>
        <begin position="1"/>
        <end position="28"/>
    </location>
</feature>
<feature type="compositionally biased region" description="Basic and acidic residues" evidence="1">
    <location>
        <begin position="57"/>
        <end position="82"/>
    </location>
</feature>
<keyword evidence="2" id="KW-0732">Signal</keyword>
<keyword evidence="4" id="KW-1185">Reference proteome</keyword>
<name>A0AA50CL98_9HYPH</name>
<gene>
    <name evidence="3" type="ORF">Q9313_03345</name>
</gene>
<evidence type="ECO:0008006" key="5">
    <source>
        <dbReference type="Google" id="ProtNLM"/>
    </source>
</evidence>
<dbReference type="Proteomes" id="UP001234585">
    <property type="component" value="Chromosome"/>
</dbReference>
<sequence length="142" mass="15985">MKTFLTKTIVAAVLGLGALTASVPAASAAGLSVTIDNVGYRNGFLQVQQGWGDDGDWDRRERRDRGDRWDRRDDRRHGDGWGRGRGRCAPGLAIEKARDFGMRRASIADMSPRRVVVEGFRRGEYTRMVFANERGCPAMWRR</sequence>